<dbReference type="InterPro" id="IPR000209">
    <property type="entry name" value="Peptidase_S8/S53_dom"/>
</dbReference>
<dbReference type="Pfam" id="PF00082">
    <property type="entry name" value="Peptidase_S8"/>
    <property type="match status" value="1"/>
</dbReference>
<feature type="domain" description="Peptidase S8/S53" evidence="9">
    <location>
        <begin position="174"/>
        <end position="576"/>
    </location>
</feature>
<dbReference type="PANTHER" id="PTHR43806:SF11">
    <property type="entry name" value="CEREVISIN-RELATED"/>
    <property type="match status" value="1"/>
</dbReference>
<evidence type="ECO:0000256" key="3">
    <source>
        <dbReference type="ARBA" id="ARBA00022801"/>
    </source>
</evidence>
<dbReference type="SUPFAM" id="SSF52025">
    <property type="entry name" value="PA domain"/>
    <property type="match status" value="1"/>
</dbReference>
<dbReference type="PROSITE" id="PS00136">
    <property type="entry name" value="SUBTILASE_ASP"/>
    <property type="match status" value="1"/>
</dbReference>
<dbReference type="Proteomes" id="UP000321617">
    <property type="component" value="Unassembled WGS sequence"/>
</dbReference>
<keyword evidence="4 6" id="KW-0720">Serine protease</keyword>
<dbReference type="InterPro" id="IPR022398">
    <property type="entry name" value="Peptidase_S8_His-AS"/>
</dbReference>
<dbReference type="InterPro" id="IPR015500">
    <property type="entry name" value="Peptidase_S8_subtilisin-rel"/>
</dbReference>
<dbReference type="PRINTS" id="PR00723">
    <property type="entry name" value="SUBTILISIN"/>
</dbReference>
<feature type="active site" description="Charge relay system" evidence="5 6">
    <location>
        <position position="537"/>
    </location>
</feature>
<evidence type="ECO:0000256" key="1">
    <source>
        <dbReference type="ARBA" id="ARBA00011073"/>
    </source>
</evidence>
<evidence type="ECO:0000256" key="7">
    <source>
        <dbReference type="RuleBase" id="RU003355"/>
    </source>
</evidence>
<dbReference type="PROSITE" id="PS51892">
    <property type="entry name" value="SUBTILASE"/>
    <property type="match status" value="1"/>
</dbReference>
<dbReference type="Gene3D" id="3.40.50.200">
    <property type="entry name" value="Peptidase S8/S53 domain"/>
    <property type="match status" value="1"/>
</dbReference>
<reference evidence="10 11" key="1">
    <citation type="journal article" date="2013" name="Stand. Genomic Sci.">
        <title>Genomic Encyclopedia of Type Strains, Phase I: The one thousand microbial genomes (KMG-I) project.</title>
        <authorList>
            <person name="Kyrpides N.C."/>
            <person name="Woyke T."/>
            <person name="Eisen J.A."/>
            <person name="Garrity G."/>
            <person name="Lilburn T.G."/>
            <person name="Beck B.J."/>
            <person name="Whitman W.B."/>
            <person name="Hugenholtz P."/>
            <person name="Klenk H.P."/>
        </authorList>
    </citation>
    <scope>NUCLEOTIDE SEQUENCE [LARGE SCALE GENOMIC DNA]</scope>
    <source>
        <strain evidence="10 11">DSM 45044</strain>
    </source>
</reference>
<dbReference type="InterPro" id="IPR046450">
    <property type="entry name" value="PA_dom_sf"/>
</dbReference>
<evidence type="ECO:0000256" key="8">
    <source>
        <dbReference type="SAM" id="MobiDB-lite"/>
    </source>
</evidence>
<keyword evidence="3 6" id="KW-0378">Hydrolase</keyword>
<evidence type="ECO:0000256" key="6">
    <source>
        <dbReference type="PROSITE-ProRule" id="PRU01240"/>
    </source>
</evidence>
<evidence type="ECO:0000259" key="9">
    <source>
        <dbReference type="Pfam" id="PF00082"/>
    </source>
</evidence>
<sequence>MTRRPGPHGTGRRAEGPHPSDPLPQEPTITIFPRIGIALGVLAVTAIPGISNADPGVPTESGEDTVVIVEFGDAAARDSGKDGLARSAARLDVEVTELARYDTVMNAVAVEVDSAHAAALADLPGVIAVHPVNTYSAPPVEAYRSPGDGEVTRENVTVTDLTGVPEAHRDGATGEGVVIGVVDSGIDYHHPALGGGEFPNEKVIGGYDVVDRDPDPYDEATLSGGHGTHVAGIAAGEDDTLVGVAKDARIMAYRVFGEERPTTDVVVLEALERAVADGVDVVNLSLGQAQSQVHQNALLPRALDAVAAQGVVPVVAIGNGFAGPFKPGSPGIASEAITVGSVYSSGYTHLALTLGSGETVPFNVFHTGPAAPASGTLEIVDGGAVCEPAAPGSLAGVLVLSTGGAYPCTPTTMVANATAGGAAGVLYYDDSEWTDPDEIPEGHFWGVAGTVPAVAIRQNDARLIQQRLAEDGTVTAEWGSYWRIGVQDEYVGTPDASSSWGPSHELDYKPDLVAPGGYVFSTLPSHMGHYGVNSGTSMAAPHVAGAVAVLLSERGDMTPRQVRDLLQSTARPTGLSGAPADGLHPVAQQGAGLIDLPAALATRTTVSPAKLPLGELEGATVTREVTLTNTGLLPAIYRVDTEAGHGAAPPYTSEYTLVTADAEVQVRRTVVVPPHGSTTVRIRIGQPENVPDGTVFGGWVEFDPLFFGESSRVSYMGVSGDWHAVSAINPTFTDVNTGLDNPALRPGHFDFGENAPITVTEADGEAWVMLSHGFPMLTELRMEVVDGDGRVVATPVREFMVVRNSGAGTGMDFYGWDTRLADGTPAPDGEYTLRLSFFKSLDDGPPEIWESPVVTIDR</sequence>
<dbReference type="Gene3D" id="3.50.30.30">
    <property type="match status" value="1"/>
</dbReference>
<evidence type="ECO:0000256" key="2">
    <source>
        <dbReference type="ARBA" id="ARBA00022670"/>
    </source>
</evidence>
<accession>A0A562V533</accession>
<organism evidence="10 11">
    <name type="scientific">Stackebrandtia albiflava</name>
    <dbReference type="NCBI Taxonomy" id="406432"/>
    <lineage>
        <taxon>Bacteria</taxon>
        <taxon>Bacillati</taxon>
        <taxon>Actinomycetota</taxon>
        <taxon>Actinomycetes</taxon>
        <taxon>Glycomycetales</taxon>
        <taxon>Glycomycetaceae</taxon>
        <taxon>Stackebrandtia</taxon>
    </lineage>
</organism>
<evidence type="ECO:0000313" key="11">
    <source>
        <dbReference type="Proteomes" id="UP000321617"/>
    </source>
</evidence>
<proteinExistence type="inferred from homology"/>
<keyword evidence="2 6" id="KW-0645">Protease</keyword>
<evidence type="ECO:0000313" key="10">
    <source>
        <dbReference type="EMBL" id="TWJ12965.1"/>
    </source>
</evidence>
<name>A0A562V533_9ACTN</name>
<protein>
    <submittedName>
        <fullName evidence="10">Subtilase family protein</fullName>
    </submittedName>
</protein>
<feature type="active site" description="Charge relay system" evidence="5 6">
    <location>
        <position position="183"/>
    </location>
</feature>
<dbReference type="InterPro" id="IPR023827">
    <property type="entry name" value="Peptidase_S8_Asp-AS"/>
</dbReference>
<dbReference type="InterPro" id="IPR050131">
    <property type="entry name" value="Peptidase_S8_subtilisin-like"/>
</dbReference>
<dbReference type="PANTHER" id="PTHR43806">
    <property type="entry name" value="PEPTIDASE S8"/>
    <property type="match status" value="1"/>
</dbReference>
<evidence type="ECO:0000256" key="4">
    <source>
        <dbReference type="ARBA" id="ARBA00022825"/>
    </source>
</evidence>
<feature type="region of interest" description="Disordered" evidence="8">
    <location>
        <begin position="1"/>
        <end position="27"/>
    </location>
</feature>
<dbReference type="PROSITE" id="PS00137">
    <property type="entry name" value="SUBTILASE_HIS"/>
    <property type="match status" value="1"/>
</dbReference>
<dbReference type="InterPro" id="IPR036852">
    <property type="entry name" value="Peptidase_S8/S53_dom_sf"/>
</dbReference>
<evidence type="ECO:0000256" key="5">
    <source>
        <dbReference type="PIRSR" id="PIRSR615500-1"/>
    </source>
</evidence>
<dbReference type="EMBL" id="VLLL01000006">
    <property type="protein sequence ID" value="TWJ12965.1"/>
    <property type="molecule type" value="Genomic_DNA"/>
</dbReference>
<comment type="similarity">
    <text evidence="1 6 7">Belongs to the peptidase S8 family.</text>
</comment>
<dbReference type="GO" id="GO:0006508">
    <property type="term" value="P:proteolysis"/>
    <property type="evidence" value="ECO:0007669"/>
    <property type="project" value="UniProtKB-KW"/>
</dbReference>
<keyword evidence="11" id="KW-1185">Reference proteome</keyword>
<comment type="caution">
    <text evidence="10">The sequence shown here is derived from an EMBL/GenBank/DDBJ whole genome shotgun (WGS) entry which is preliminary data.</text>
</comment>
<dbReference type="SUPFAM" id="SSF52743">
    <property type="entry name" value="Subtilisin-like"/>
    <property type="match status" value="1"/>
</dbReference>
<dbReference type="GO" id="GO:0004252">
    <property type="term" value="F:serine-type endopeptidase activity"/>
    <property type="evidence" value="ECO:0007669"/>
    <property type="project" value="UniProtKB-UniRule"/>
</dbReference>
<dbReference type="InterPro" id="IPR023828">
    <property type="entry name" value="Peptidase_S8_Ser-AS"/>
</dbReference>
<feature type="active site" description="Charge relay system" evidence="5 6">
    <location>
        <position position="226"/>
    </location>
</feature>
<gene>
    <name evidence="10" type="ORF">LX16_3732</name>
</gene>
<dbReference type="AlphaFoldDB" id="A0A562V533"/>
<dbReference type="PROSITE" id="PS00138">
    <property type="entry name" value="SUBTILASE_SER"/>
    <property type="match status" value="1"/>
</dbReference>
<dbReference type="Gene3D" id="2.60.40.1710">
    <property type="entry name" value="Subtilisin-like superfamily"/>
    <property type="match status" value="1"/>
</dbReference>